<evidence type="ECO:0000256" key="13">
    <source>
        <dbReference type="RuleBase" id="RU003785"/>
    </source>
</evidence>
<comment type="caution">
    <text evidence="10">Lacks conserved residue(s) required for the propagation of feature annotation.</text>
</comment>
<evidence type="ECO:0000313" key="15">
    <source>
        <dbReference type="Proteomes" id="UP000199409"/>
    </source>
</evidence>
<protein>
    <recommendedName>
        <fullName evidence="10">tRNA dimethylallyltransferase</fullName>
        <ecNumber evidence="10">2.5.1.75</ecNumber>
    </recommendedName>
    <alternativeName>
        <fullName evidence="10">Dimethylallyl diphosphate:tRNA dimethylallyltransferase</fullName>
        <shortName evidence="10">DMAPP:tRNA dimethylallyltransferase</shortName>
        <shortName evidence="10">DMATase</shortName>
    </alternativeName>
    <alternativeName>
        <fullName evidence="10">Isopentenyl-diphosphate:tRNA isopentenyltransferase</fullName>
        <shortName evidence="10">IPP transferase</shortName>
        <shortName evidence="10">IPPT</shortName>
        <shortName evidence="10">IPTase</shortName>
    </alternativeName>
</protein>
<dbReference type="InterPro" id="IPR039657">
    <property type="entry name" value="Dimethylallyltransferase"/>
</dbReference>
<evidence type="ECO:0000256" key="4">
    <source>
        <dbReference type="ARBA" id="ARBA00022679"/>
    </source>
</evidence>
<evidence type="ECO:0000256" key="12">
    <source>
        <dbReference type="RuleBase" id="RU003784"/>
    </source>
</evidence>
<evidence type="ECO:0000256" key="9">
    <source>
        <dbReference type="ARBA" id="ARBA00049563"/>
    </source>
</evidence>
<reference evidence="14 15" key="1">
    <citation type="submission" date="2016-10" db="EMBL/GenBank/DDBJ databases">
        <authorList>
            <person name="de Groot N.N."/>
        </authorList>
    </citation>
    <scope>NUCLEOTIDE SEQUENCE [LARGE SCALE GENOMIC DNA]</scope>
    <source>
        <strain evidence="14 15">DSM 7343</strain>
    </source>
</reference>
<dbReference type="EC" id="2.5.1.75" evidence="10"/>
<keyword evidence="5 10" id="KW-0819">tRNA processing</keyword>
<comment type="function">
    <text evidence="2 10 12">Catalyzes the transfer of a dimethylallyl group onto the adenine at position 37 in tRNAs that read codons beginning with uridine, leading to the formation of N6-(dimethylallyl)adenosine (i(6)A).</text>
</comment>
<evidence type="ECO:0000256" key="6">
    <source>
        <dbReference type="ARBA" id="ARBA00022741"/>
    </source>
</evidence>
<accession>A0A1H4CZW3</accession>
<gene>
    <name evidence="10" type="primary">miaA</name>
    <name evidence="14" type="ORF">SAMN05660420_02756</name>
</gene>
<dbReference type="InterPro" id="IPR018022">
    <property type="entry name" value="IPT"/>
</dbReference>
<comment type="cofactor">
    <cofactor evidence="1 10">
        <name>Mg(2+)</name>
        <dbReference type="ChEBI" id="CHEBI:18420"/>
    </cofactor>
</comment>
<dbReference type="SUPFAM" id="SSF52540">
    <property type="entry name" value="P-loop containing nucleoside triphosphate hydrolases"/>
    <property type="match status" value="2"/>
</dbReference>
<comment type="similarity">
    <text evidence="3 10 13">Belongs to the IPP transferase family.</text>
</comment>
<dbReference type="Gene3D" id="3.40.50.300">
    <property type="entry name" value="P-loop containing nucleotide triphosphate hydrolases"/>
    <property type="match status" value="1"/>
</dbReference>
<keyword evidence="8 10" id="KW-0460">Magnesium</keyword>
<comment type="subunit">
    <text evidence="10">Monomer.</text>
</comment>
<feature type="region of interest" description="Interaction with substrate tRNA" evidence="10">
    <location>
        <begin position="41"/>
        <end position="44"/>
    </location>
</feature>
<dbReference type="InterPro" id="IPR027417">
    <property type="entry name" value="P-loop_NTPase"/>
</dbReference>
<dbReference type="EMBL" id="FNQN01000009">
    <property type="protein sequence ID" value="SEA65878.1"/>
    <property type="molecule type" value="Genomic_DNA"/>
</dbReference>
<dbReference type="Pfam" id="PF01715">
    <property type="entry name" value="IPPT"/>
    <property type="match status" value="1"/>
</dbReference>
<evidence type="ECO:0000256" key="10">
    <source>
        <dbReference type="HAMAP-Rule" id="MF_00185"/>
    </source>
</evidence>
<sequence>MVEAESEKISIVVICGPTGTGKTSLALSLVDRFPLEIISADSRQVYRSMDIGTAKATLQEQAVAPHHMIDLIDPDQEFSVAEFIDQSRPLLADISARKKIPCVVGGTGLYIRALLNGLADLPSANGELRKQLLETEEKGGRGTLFSQLKAVDPESATLIHSNNIVRIVRALEVFYLSGQKMSALKAEHGFAEQPYRVLKLAPDFTRSQLYARINDRTEQMLSDGLVDEVRALVERYSLDLKALQTLGYREVVRFLKAEIGAEQMLADIQKYTRQYAKRQLTWFRKEEDIIWVDSSTKSDIVVQSIENFLLE</sequence>
<name>A0A1H4CZW3_9BACT</name>
<dbReference type="RefSeq" id="WP_092349815.1">
    <property type="nucleotide sequence ID" value="NZ_FNQN01000009.1"/>
</dbReference>
<dbReference type="GO" id="GO:0006400">
    <property type="term" value="P:tRNA modification"/>
    <property type="evidence" value="ECO:0007669"/>
    <property type="project" value="TreeGrafter"/>
</dbReference>
<keyword evidence="7 10" id="KW-0067">ATP-binding</keyword>
<dbReference type="GO" id="GO:0005524">
    <property type="term" value="F:ATP binding"/>
    <property type="evidence" value="ECO:0007669"/>
    <property type="project" value="UniProtKB-UniRule"/>
</dbReference>
<dbReference type="AlphaFoldDB" id="A0A1H4CZW3"/>
<organism evidence="14 15">
    <name type="scientific">Desulfuromusa kysingii</name>
    <dbReference type="NCBI Taxonomy" id="37625"/>
    <lineage>
        <taxon>Bacteria</taxon>
        <taxon>Pseudomonadati</taxon>
        <taxon>Thermodesulfobacteriota</taxon>
        <taxon>Desulfuromonadia</taxon>
        <taxon>Desulfuromonadales</taxon>
        <taxon>Geopsychrobacteraceae</taxon>
        <taxon>Desulfuromusa</taxon>
    </lineage>
</organism>
<keyword evidence="15" id="KW-1185">Reference proteome</keyword>
<dbReference type="Proteomes" id="UP000199409">
    <property type="component" value="Unassembled WGS sequence"/>
</dbReference>
<evidence type="ECO:0000256" key="3">
    <source>
        <dbReference type="ARBA" id="ARBA00005842"/>
    </source>
</evidence>
<evidence type="ECO:0000256" key="11">
    <source>
        <dbReference type="RuleBase" id="RU003783"/>
    </source>
</evidence>
<evidence type="ECO:0000256" key="7">
    <source>
        <dbReference type="ARBA" id="ARBA00022840"/>
    </source>
</evidence>
<dbReference type="NCBIfam" id="TIGR00174">
    <property type="entry name" value="miaA"/>
    <property type="match status" value="1"/>
</dbReference>
<dbReference type="GO" id="GO:0052381">
    <property type="term" value="F:tRNA dimethylallyltransferase activity"/>
    <property type="evidence" value="ECO:0007669"/>
    <property type="project" value="UniProtKB-UniRule"/>
</dbReference>
<comment type="catalytic activity">
    <reaction evidence="9 10 11">
        <text>adenosine(37) in tRNA + dimethylallyl diphosphate = N(6)-dimethylallyladenosine(37) in tRNA + diphosphate</text>
        <dbReference type="Rhea" id="RHEA:26482"/>
        <dbReference type="Rhea" id="RHEA-COMP:10162"/>
        <dbReference type="Rhea" id="RHEA-COMP:10375"/>
        <dbReference type="ChEBI" id="CHEBI:33019"/>
        <dbReference type="ChEBI" id="CHEBI:57623"/>
        <dbReference type="ChEBI" id="CHEBI:74411"/>
        <dbReference type="ChEBI" id="CHEBI:74415"/>
        <dbReference type="EC" id="2.5.1.75"/>
    </reaction>
</comment>
<evidence type="ECO:0000256" key="8">
    <source>
        <dbReference type="ARBA" id="ARBA00022842"/>
    </source>
</evidence>
<evidence type="ECO:0000256" key="5">
    <source>
        <dbReference type="ARBA" id="ARBA00022694"/>
    </source>
</evidence>
<feature type="site" description="Interaction with substrate tRNA" evidence="10">
    <location>
        <position position="107"/>
    </location>
</feature>
<dbReference type="OrthoDB" id="9776390at2"/>
<keyword evidence="6 10" id="KW-0547">Nucleotide-binding</keyword>
<dbReference type="PANTHER" id="PTHR11088">
    <property type="entry name" value="TRNA DIMETHYLALLYLTRANSFERASE"/>
    <property type="match status" value="1"/>
</dbReference>
<dbReference type="PANTHER" id="PTHR11088:SF60">
    <property type="entry name" value="TRNA DIMETHYLALLYLTRANSFERASE"/>
    <property type="match status" value="1"/>
</dbReference>
<evidence type="ECO:0000313" key="14">
    <source>
        <dbReference type="EMBL" id="SEA65878.1"/>
    </source>
</evidence>
<evidence type="ECO:0000256" key="1">
    <source>
        <dbReference type="ARBA" id="ARBA00001946"/>
    </source>
</evidence>
<dbReference type="Gene3D" id="1.10.20.140">
    <property type="match status" value="1"/>
</dbReference>
<feature type="binding site" evidence="10">
    <location>
        <begin position="16"/>
        <end position="23"/>
    </location>
    <ligand>
        <name>ATP</name>
        <dbReference type="ChEBI" id="CHEBI:30616"/>
    </ligand>
</feature>
<feature type="site" description="Interaction with substrate tRNA" evidence="10">
    <location>
        <position position="129"/>
    </location>
</feature>
<dbReference type="STRING" id="37625.SAMN05660420_02756"/>
<dbReference type="HAMAP" id="MF_00185">
    <property type="entry name" value="IPP_trans"/>
    <property type="match status" value="1"/>
</dbReference>
<keyword evidence="4 10" id="KW-0808">Transferase</keyword>
<evidence type="ECO:0000256" key="2">
    <source>
        <dbReference type="ARBA" id="ARBA00003213"/>
    </source>
</evidence>
<feature type="binding site" evidence="10">
    <location>
        <begin position="18"/>
        <end position="23"/>
    </location>
    <ligand>
        <name>substrate</name>
    </ligand>
</feature>
<proteinExistence type="inferred from homology"/>